<dbReference type="RefSeq" id="WP_054197494.1">
    <property type="nucleotide sequence ID" value="NZ_JNOC01000015.1"/>
</dbReference>
<reference evidence="1 2" key="1">
    <citation type="submission" date="2014-06" db="EMBL/GenBank/DDBJ databases">
        <title>Helicobacter pullorum isolates in fresh chicken meat - phenotypic and genotypic features.</title>
        <authorList>
            <person name="Borges V."/>
            <person name="Santos A."/>
            <person name="Correia C.B."/>
            <person name="Saraiva M."/>
            <person name="Menard A."/>
            <person name="Vieira L."/>
            <person name="Sampaio D.A."/>
            <person name="Gomes J.P."/>
            <person name="Oleastro M."/>
        </authorList>
    </citation>
    <scope>NUCLEOTIDE SEQUENCE [LARGE SCALE GENOMIC DNA]</scope>
    <source>
        <strain evidence="1 2">229334/12</strain>
    </source>
</reference>
<proteinExistence type="predicted"/>
<protein>
    <submittedName>
        <fullName evidence="1">Uncharacterized protein</fullName>
    </submittedName>
</protein>
<dbReference type="PATRIC" id="fig|35818.11.peg.245"/>
<sequence length="195" mass="22564">MSIQKAYIGNKQIFLINGLVDSCHWYYLELFGKSQIIQSISASVISGKAGYINIPKDKLPQKENKIESEFLSFWGEGKIKREITQLENGYAHCILHSNIITDGVFAFVSLNKNKGDDLELFRQWLMGLPIPIPNDAELIVSLYETFLFQGLLFCFESWDKQSKLWLCKKIKDNDYNILTEAVEYFYFHKSLKKTA</sequence>
<dbReference type="STRING" id="35818.HPU229336_06320"/>
<evidence type="ECO:0000313" key="1">
    <source>
        <dbReference type="EMBL" id="KPH56384.1"/>
    </source>
</evidence>
<organism evidence="1 2">
    <name type="scientific">Helicobacter pullorum</name>
    <dbReference type="NCBI Taxonomy" id="35818"/>
    <lineage>
        <taxon>Bacteria</taxon>
        <taxon>Pseudomonadati</taxon>
        <taxon>Campylobacterota</taxon>
        <taxon>Epsilonproteobacteria</taxon>
        <taxon>Campylobacterales</taxon>
        <taxon>Helicobacteraceae</taxon>
        <taxon>Helicobacter</taxon>
    </lineage>
</organism>
<dbReference type="EMBL" id="JNOC01000015">
    <property type="protein sequence ID" value="KPH56384.1"/>
    <property type="molecule type" value="Genomic_DNA"/>
</dbReference>
<comment type="caution">
    <text evidence="1">The sequence shown here is derived from an EMBL/GenBank/DDBJ whole genome shotgun (WGS) entry which is preliminary data.</text>
</comment>
<gene>
    <name evidence="1" type="ORF">HPU229334_01255</name>
</gene>
<dbReference type="Proteomes" id="UP000037997">
    <property type="component" value="Unassembled WGS sequence"/>
</dbReference>
<evidence type="ECO:0000313" key="2">
    <source>
        <dbReference type="Proteomes" id="UP000037997"/>
    </source>
</evidence>
<accession>A0A0N1ECR8</accession>
<dbReference type="AlphaFoldDB" id="A0A0N1ECR8"/>
<name>A0A0N1ECR8_9HELI</name>